<dbReference type="SMR" id="A0A194VLN8"/>
<gene>
    <name evidence="1" type="ORF">VM1G_00086</name>
</gene>
<dbReference type="OrthoDB" id="640151at2759"/>
<dbReference type="Proteomes" id="UP000078559">
    <property type="component" value="Chromosome 1"/>
</dbReference>
<dbReference type="EMBL" id="CM003098">
    <property type="protein sequence ID" value="KUI64770.1"/>
    <property type="molecule type" value="Genomic_DNA"/>
</dbReference>
<evidence type="ECO:0000313" key="1">
    <source>
        <dbReference type="EMBL" id="KUI64770.1"/>
    </source>
</evidence>
<proteinExistence type="predicted"/>
<evidence type="ECO:0000313" key="2">
    <source>
        <dbReference type="Proteomes" id="UP000078559"/>
    </source>
</evidence>
<accession>A0A194VLN8</accession>
<reference evidence="1" key="1">
    <citation type="submission" date="2014-12" db="EMBL/GenBank/DDBJ databases">
        <title>Genome Sequence of Valsa Canker Pathogens Uncovers a Specific Adaption of Colonization on Woody Bark.</title>
        <authorList>
            <person name="Yin Z."/>
            <person name="Liu H."/>
            <person name="Gao X."/>
            <person name="Li Z."/>
            <person name="Song N."/>
            <person name="Ke X."/>
            <person name="Dai Q."/>
            <person name="Wu Y."/>
            <person name="Sun Y."/>
            <person name="Xu J.-R."/>
            <person name="Kang Z.K."/>
            <person name="Wang L."/>
            <person name="Huang L."/>
        </authorList>
    </citation>
    <scope>NUCLEOTIDE SEQUENCE [LARGE SCALE GENOMIC DNA]</scope>
    <source>
        <strain evidence="1">03-8</strain>
    </source>
</reference>
<keyword evidence="2" id="KW-1185">Reference proteome</keyword>
<dbReference type="AlphaFoldDB" id="A0A194VLN8"/>
<protein>
    <submittedName>
        <fullName evidence="1">Uncharacterized protein</fullName>
    </submittedName>
</protein>
<organism evidence="1 2">
    <name type="scientific">Cytospora mali</name>
    <name type="common">Apple Valsa canker fungus</name>
    <name type="synonym">Valsa mali</name>
    <dbReference type="NCBI Taxonomy" id="578113"/>
    <lineage>
        <taxon>Eukaryota</taxon>
        <taxon>Fungi</taxon>
        <taxon>Dikarya</taxon>
        <taxon>Ascomycota</taxon>
        <taxon>Pezizomycotina</taxon>
        <taxon>Sordariomycetes</taxon>
        <taxon>Sordariomycetidae</taxon>
        <taxon>Diaporthales</taxon>
        <taxon>Cytosporaceae</taxon>
        <taxon>Cytospora</taxon>
    </lineage>
</organism>
<name>A0A194VLN8_CYTMA</name>
<sequence length="532" mass="59885">MGVLQVKSAPNGQQTPTLFSIKPSAPVSSAYMQKFSSLPIPPLFWGAEHEAGKSTTLPRTIGNIEAGELIGDGGLDACNRLVDDALDAISLLFSSIDKPDPTSQLRVVDLRMSPELAKWKEERQKQGRILPAKGKGLTRTTDKVIEFLDISQWPEPVLTNNTLFGVGFMNFLIGAYDPHVMYSNYCVDVAFYYEHGYDRVFPQFEPVFKGSLDDPVARKTFAGAERRDAAKIGLRYIRSKIALEKKYLPFLSGRTAKFDRKTAMCIMFGESSLVGLAEETMLRGYDPAAVMADIVFSSPATDVLDVGSDFWNSETMNSFMNTANITNTGIVSEEALRDVYDAYSFMCARMLTERWATPTAILNAQLYPWHIYNGRHMFLRRCLLGYEKVRQTKPDLREGDMDEVFDEKYHTTGFSRPLQNACNGHETCDQATEIIEGHERRELLARLWQCLITRPIEYVKAGVVNPETESEIGRSLYETMAECWHDGLVHELSWMLTHAFFHAWQVNFLMEAAMWGGFLDDGSLAGKLDRAA</sequence>